<evidence type="ECO:0000313" key="3">
    <source>
        <dbReference type="Proteomes" id="UP000822688"/>
    </source>
</evidence>
<dbReference type="EMBL" id="CM026421">
    <property type="protein sequence ID" value="KAG0592053.1"/>
    <property type="molecule type" value="Genomic_DNA"/>
</dbReference>
<comment type="caution">
    <text evidence="2">The sequence shown here is derived from an EMBL/GenBank/DDBJ whole genome shotgun (WGS) entry which is preliminary data.</text>
</comment>
<sequence length="82" mass="9285">MQEDSLFGSFPWQVTHVFPRSRCAAFRVRWAHPFLSFLCILAPVQSSKDVTYVSGNSRCSKLVDVRNPTLSVTGSHCMRLHS</sequence>
<evidence type="ECO:0000313" key="2">
    <source>
        <dbReference type="EMBL" id="KAG0592053.1"/>
    </source>
</evidence>
<evidence type="ECO:0000256" key="1">
    <source>
        <dbReference type="SAM" id="SignalP"/>
    </source>
</evidence>
<organism evidence="2 3">
    <name type="scientific">Ceratodon purpureus</name>
    <name type="common">Fire moss</name>
    <name type="synonym">Dicranum purpureum</name>
    <dbReference type="NCBI Taxonomy" id="3225"/>
    <lineage>
        <taxon>Eukaryota</taxon>
        <taxon>Viridiplantae</taxon>
        <taxon>Streptophyta</taxon>
        <taxon>Embryophyta</taxon>
        <taxon>Bryophyta</taxon>
        <taxon>Bryophytina</taxon>
        <taxon>Bryopsida</taxon>
        <taxon>Dicranidae</taxon>
        <taxon>Pseudoditrichales</taxon>
        <taxon>Ditrichaceae</taxon>
        <taxon>Ceratodon</taxon>
    </lineage>
</organism>
<reference evidence="2" key="1">
    <citation type="submission" date="2020-06" db="EMBL/GenBank/DDBJ databases">
        <title>WGS assembly of Ceratodon purpureus strain R40.</title>
        <authorList>
            <person name="Carey S.B."/>
            <person name="Jenkins J."/>
            <person name="Shu S."/>
            <person name="Lovell J.T."/>
            <person name="Sreedasyam A."/>
            <person name="Maumus F."/>
            <person name="Tiley G.P."/>
            <person name="Fernandez-Pozo N."/>
            <person name="Barry K."/>
            <person name="Chen C."/>
            <person name="Wang M."/>
            <person name="Lipzen A."/>
            <person name="Daum C."/>
            <person name="Saski C.A."/>
            <person name="Payton A.C."/>
            <person name="Mcbreen J.C."/>
            <person name="Conrad R.E."/>
            <person name="Kollar L.M."/>
            <person name="Olsson S."/>
            <person name="Huttunen S."/>
            <person name="Landis J.B."/>
            <person name="Wickett N.J."/>
            <person name="Johnson M.G."/>
            <person name="Rensing S.A."/>
            <person name="Grimwood J."/>
            <person name="Schmutz J."/>
            <person name="Mcdaniel S.F."/>
        </authorList>
    </citation>
    <scope>NUCLEOTIDE SEQUENCE</scope>
    <source>
        <strain evidence="2">R40</strain>
    </source>
</reference>
<proteinExistence type="predicted"/>
<feature type="chain" id="PRO_5035909403" description="Secreted protein" evidence="1">
    <location>
        <begin position="47"/>
        <end position="82"/>
    </location>
</feature>
<accession>A0A8T0JAR6</accession>
<evidence type="ECO:0008006" key="4">
    <source>
        <dbReference type="Google" id="ProtNLM"/>
    </source>
</evidence>
<dbReference type="AlphaFoldDB" id="A0A8T0JAR6"/>
<protein>
    <recommendedName>
        <fullName evidence="4">Secreted protein</fullName>
    </recommendedName>
</protein>
<feature type="signal peptide" evidence="1">
    <location>
        <begin position="1"/>
        <end position="46"/>
    </location>
</feature>
<keyword evidence="3" id="KW-1185">Reference proteome</keyword>
<dbReference type="Proteomes" id="UP000822688">
    <property type="component" value="Chromosome 1"/>
</dbReference>
<keyword evidence="1" id="KW-0732">Signal</keyword>
<name>A0A8T0JAR6_CERPU</name>
<gene>
    <name evidence="2" type="ORF">KC19_1G221000</name>
</gene>